<name>A0ABU6L8L3_9GAMM</name>
<protein>
    <recommendedName>
        <fullName evidence="3">Transposase</fullName>
    </recommendedName>
</protein>
<reference evidence="1 2" key="1">
    <citation type="submission" date="2024-01" db="EMBL/GenBank/DDBJ databases">
        <title>Active colonisers of the gastrointestinal tract of Atlantic salmon farmed in a warm water region.</title>
        <authorList>
            <person name="Bowman J.P."/>
        </authorList>
    </citation>
    <scope>NUCLEOTIDE SEQUENCE [LARGE SCALE GENOMIC DNA]</scope>
    <source>
        <strain evidence="1 2">S3MW1</strain>
    </source>
</reference>
<dbReference type="Proteomes" id="UP001306119">
    <property type="component" value="Unassembled WGS sequence"/>
</dbReference>
<comment type="caution">
    <text evidence="1">The sequence shown here is derived from an EMBL/GenBank/DDBJ whole genome shotgun (WGS) entry which is preliminary data.</text>
</comment>
<sequence length="86" mass="10135">MINNEQQQRSDYLYEQHVLPKGLRRVRDYGLLRGHEKKQLQLIQYAFMLAGQLTLPPQQKVVRLTAQPFCPCCQHVMQLAGIFRPR</sequence>
<dbReference type="RefSeq" id="WP_327775222.1">
    <property type="nucleotide sequence ID" value="NZ_JAYXUG010000012.1"/>
</dbReference>
<evidence type="ECO:0000313" key="1">
    <source>
        <dbReference type="EMBL" id="MEC6832911.1"/>
    </source>
</evidence>
<proteinExistence type="predicted"/>
<keyword evidence="2" id="KW-1185">Reference proteome</keyword>
<dbReference type="EMBL" id="JAYXUG010000012">
    <property type="protein sequence ID" value="MEC6832911.1"/>
    <property type="molecule type" value="Genomic_DNA"/>
</dbReference>
<accession>A0ABU6L8L3</accession>
<gene>
    <name evidence="1" type="ORF">VXS06_14175</name>
</gene>
<evidence type="ECO:0000313" key="2">
    <source>
        <dbReference type="Proteomes" id="UP001306119"/>
    </source>
</evidence>
<organism evidence="1 2">
    <name type="scientific">Photobacterium toruni</name>
    <dbReference type="NCBI Taxonomy" id="1935446"/>
    <lineage>
        <taxon>Bacteria</taxon>
        <taxon>Pseudomonadati</taxon>
        <taxon>Pseudomonadota</taxon>
        <taxon>Gammaproteobacteria</taxon>
        <taxon>Vibrionales</taxon>
        <taxon>Vibrionaceae</taxon>
        <taxon>Photobacterium</taxon>
    </lineage>
</organism>
<evidence type="ECO:0008006" key="3">
    <source>
        <dbReference type="Google" id="ProtNLM"/>
    </source>
</evidence>